<keyword evidence="3 6" id="KW-0378">Hydrolase</keyword>
<evidence type="ECO:0000256" key="1">
    <source>
        <dbReference type="ARBA" id="ARBA00007749"/>
    </source>
</evidence>
<evidence type="ECO:0000259" key="5">
    <source>
        <dbReference type="SMART" id="SM00849"/>
    </source>
</evidence>
<dbReference type="EMBL" id="JAAZON010000368">
    <property type="protein sequence ID" value="NMC63152.1"/>
    <property type="molecule type" value="Genomic_DNA"/>
</dbReference>
<keyword evidence="2" id="KW-0479">Metal-binding</keyword>
<proteinExistence type="inferred from homology"/>
<dbReference type="Proteomes" id="UP000524246">
    <property type="component" value="Unassembled WGS sequence"/>
</dbReference>
<keyword evidence="4" id="KW-0862">Zinc</keyword>
<sequence>MKRIGTYQISSLILSRFYLDGGAMFGAIPKNLWEKWFIPDEANRIELVARSLLLCNGERKILIDLGLGEKWSQKQREIFAIFNTPREDTQINPLEITDIILTHLHFDHSGGVSNLNDHGMLELCYPKATIHVQRSNFEAARNPNPREKASYLKENVEILLKGELNLIEGSCEILPNIWVHESNGHTRGLQYIEVKDSDQNLLFLSDLVPTSHHLPKHYTMGYDMWAERVMEEKESLLSYAEQNKSLVVFEHDPVIEAARIGRNAKGNFAVIDSISI</sequence>
<reference evidence="6 7" key="1">
    <citation type="journal article" date="2020" name="Biotechnol. Biofuels">
        <title>New insights from the biogas microbiome by comprehensive genome-resolved metagenomics of nearly 1600 species originating from multiple anaerobic digesters.</title>
        <authorList>
            <person name="Campanaro S."/>
            <person name="Treu L."/>
            <person name="Rodriguez-R L.M."/>
            <person name="Kovalovszki A."/>
            <person name="Ziels R.M."/>
            <person name="Maus I."/>
            <person name="Zhu X."/>
            <person name="Kougias P.G."/>
            <person name="Basile A."/>
            <person name="Luo G."/>
            <person name="Schluter A."/>
            <person name="Konstantinidis K.T."/>
            <person name="Angelidaki I."/>
        </authorList>
    </citation>
    <scope>NUCLEOTIDE SEQUENCE [LARGE SCALE GENOMIC DNA]</scope>
    <source>
        <strain evidence="6">AS27yjCOA_65</strain>
    </source>
</reference>
<evidence type="ECO:0000313" key="6">
    <source>
        <dbReference type="EMBL" id="NMC63152.1"/>
    </source>
</evidence>
<dbReference type="Pfam" id="PF00753">
    <property type="entry name" value="Lactamase_B"/>
    <property type="match status" value="1"/>
</dbReference>
<dbReference type="PANTHER" id="PTHR42978:SF6">
    <property type="entry name" value="QUORUM-QUENCHING LACTONASE YTNP-RELATED"/>
    <property type="match status" value="1"/>
</dbReference>
<evidence type="ECO:0000256" key="4">
    <source>
        <dbReference type="ARBA" id="ARBA00022833"/>
    </source>
</evidence>
<dbReference type="InterPro" id="IPR051013">
    <property type="entry name" value="MBL_superfamily_lactonases"/>
</dbReference>
<evidence type="ECO:0000313" key="7">
    <source>
        <dbReference type="Proteomes" id="UP000524246"/>
    </source>
</evidence>
<protein>
    <submittedName>
        <fullName evidence="6">MBL fold metallo-hydrolase</fullName>
    </submittedName>
</protein>
<accession>A0A7X9FRT8</accession>
<organism evidence="6 7">
    <name type="scientific">SAR324 cluster bacterium</name>
    <dbReference type="NCBI Taxonomy" id="2024889"/>
    <lineage>
        <taxon>Bacteria</taxon>
        <taxon>Deltaproteobacteria</taxon>
        <taxon>SAR324 cluster</taxon>
    </lineage>
</organism>
<comment type="caution">
    <text evidence="6">The sequence shown here is derived from an EMBL/GenBank/DDBJ whole genome shotgun (WGS) entry which is preliminary data.</text>
</comment>
<dbReference type="AlphaFoldDB" id="A0A7X9FRT8"/>
<dbReference type="Gene3D" id="3.60.15.10">
    <property type="entry name" value="Ribonuclease Z/Hydroxyacylglutathione hydrolase-like"/>
    <property type="match status" value="1"/>
</dbReference>
<dbReference type="SMART" id="SM00849">
    <property type="entry name" value="Lactamase_B"/>
    <property type="match status" value="1"/>
</dbReference>
<dbReference type="CDD" id="cd16281">
    <property type="entry name" value="metallo-hydrolase-like_MBL-fold"/>
    <property type="match status" value="1"/>
</dbReference>
<dbReference type="SUPFAM" id="SSF56281">
    <property type="entry name" value="Metallo-hydrolase/oxidoreductase"/>
    <property type="match status" value="1"/>
</dbReference>
<dbReference type="GO" id="GO:0046872">
    <property type="term" value="F:metal ion binding"/>
    <property type="evidence" value="ECO:0007669"/>
    <property type="project" value="UniProtKB-KW"/>
</dbReference>
<comment type="similarity">
    <text evidence="1">Belongs to the metallo-beta-lactamase superfamily.</text>
</comment>
<feature type="domain" description="Metallo-beta-lactamase" evidence="5">
    <location>
        <begin position="48"/>
        <end position="251"/>
    </location>
</feature>
<evidence type="ECO:0000256" key="2">
    <source>
        <dbReference type="ARBA" id="ARBA00022723"/>
    </source>
</evidence>
<evidence type="ECO:0000256" key="3">
    <source>
        <dbReference type="ARBA" id="ARBA00022801"/>
    </source>
</evidence>
<name>A0A7X9FRT8_9DELT</name>
<dbReference type="GO" id="GO:0016787">
    <property type="term" value="F:hydrolase activity"/>
    <property type="evidence" value="ECO:0007669"/>
    <property type="project" value="UniProtKB-KW"/>
</dbReference>
<gene>
    <name evidence="6" type="ORF">GYA55_08280</name>
</gene>
<dbReference type="InterPro" id="IPR001279">
    <property type="entry name" value="Metallo-B-lactamas"/>
</dbReference>
<dbReference type="InterPro" id="IPR036866">
    <property type="entry name" value="RibonucZ/Hydroxyglut_hydro"/>
</dbReference>
<dbReference type="PANTHER" id="PTHR42978">
    <property type="entry name" value="QUORUM-QUENCHING LACTONASE YTNP-RELATED-RELATED"/>
    <property type="match status" value="1"/>
</dbReference>